<dbReference type="Pfam" id="PF12906">
    <property type="entry name" value="RINGv"/>
    <property type="match status" value="1"/>
</dbReference>
<evidence type="ECO:0000256" key="9">
    <source>
        <dbReference type="ARBA" id="ARBA00023136"/>
    </source>
</evidence>
<evidence type="ECO:0000256" key="6">
    <source>
        <dbReference type="ARBA" id="ARBA00022786"/>
    </source>
</evidence>
<keyword evidence="9 10" id="KW-0472">Membrane</keyword>
<sequence>MDEEGVICRICYVGADEEPLYSPCKCSGTVKYIHQTCWELLVEHRTNLDGKCELCHHPIQTMEVTVDKGNVTWTVYIYALGMYLLVSALRITMIVSQLAVHFLSGFPSALLSLISYRLFEIWEGWAELELGDSYYLSRLPYIGRVHSEQRIRNVNFKMIRDHDGFLAFVLCMLAVTEYYVIFPIDSELDNGLKEMLTWFISDMKIANTSFSTDSLTILGPPVPINYVTNIMVVMIAIFIIVNYCIEGETHGNAMFASLHSLWIGYFVALLITHSCKGWIIDSFNPILHLVLTCTIATYYLIFMPTIELCGDYCDEMDLEFDHEILLYPFVHRDMYDNVKSALTSMICSNLHVIGFVALPLLATSRFFRHWLFLGEYLKPDYTFTITGKHGELIDVATILGGVNMAVKVFFVVHWLCTAWFLYDWFFCFQDFVYKRIFHYDKLADKRLSVTLDAILWPPVFSLFITSFCWFVVLLGRSVFSFGLLPSYFDVYQNDLFAHLAIGFSIVNFFYMPLMSIVKYTFIIASCLCVALAYSTFFTSSAFAPLRTETVFMATWMIAELRWNRDHFGNLKYYATISAFLLSGSAPAHIIRFVYGFDGLLAAFSSRTYIFFCAISVTGLCVLILKKLSFHLKFEYGEIKQQLVDYKPRSVIAHRSVKKMLDEFLRGRRDWSICNWLKLKNRQLINRYFPVERRKEE</sequence>
<evidence type="ECO:0000256" key="5">
    <source>
        <dbReference type="ARBA" id="ARBA00022771"/>
    </source>
</evidence>
<keyword evidence="5" id="KW-0863">Zinc-finger</keyword>
<keyword evidence="4" id="KW-0479">Metal-binding</keyword>
<dbReference type="EMBL" id="JAUCMV010000001">
    <property type="protein sequence ID" value="KAK0429115.1"/>
    <property type="molecule type" value="Genomic_DNA"/>
</dbReference>
<dbReference type="GO" id="GO:0008270">
    <property type="term" value="F:zinc ion binding"/>
    <property type="evidence" value="ECO:0007669"/>
    <property type="project" value="UniProtKB-KW"/>
</dbReference>
<feature type="transmembrane region" description="Helical" evidence="10">
    <location>
        <begin position="75"/>
        <end position="93"/>
    </location>
</feature>
<feature type="transmembrane region" description="Helical" evidence="10">
    <location>
        <begin position="224"/>
        <end position="245"/>
    </location>
</feature>
<feature type="transmembrane region" description="Helical" evidence="10">
    <location>
        <begin position="252"/>
        <end position="271"/>
    </location>
</feature>
<keyword evidence="8 10" id="KW-1133">Transmembrane helix</keyword>
<feature type="transmembrane region" description="Helical" evidence="10">
    <location>
        <begin position="283"/>
        <end position="302"/>
    </location>
</feature>
<feature type="transmembrane region" description="Helical" evidence="10">
    <location>
        <begin position="454"/>
        <end position="475"/>
    </location>
</feature>
<evidence type="ECO:0000256" key="7">
    <source>
        <dbReference type="ARBA" id="ARBA00022833"/>
    </source>
</evidence>
<feature type="transmembrane region" description="Helical" evidence="10">
    <location>
        <begin position="606"/>
        <end position="624"/>
    </location>
</feature>
<keyword evidence="3 10" id="KW-0812">Transmembrane</keyword>
<evidence type="ECO:0000256" key="4">
    <source>
        <dbReference type="ARBA" id="ARBA00022723"/>
    </source>
</evidence>
<feature type="domain" description="RING-CH-type" evidence="11">
    <location>
        <begin position="1"/>
        <end position="62"/>
    </location>
</feature>
<proteinExistence type="predicted"/>
<feature type="transmembrane region" description="Helical" evidence="10">
    <location>
        <begin position="341"/>
        <end position="362"/>
    </location>
</feature>
<evidence type="ECO:0000256" key="1">
    <source>
        <dbReference type="ARBA" id="ARBA00004141"/>
    </source>
</evidence>
<comment type="subcellular location">
    <subcellularLocation>
        <location evidence="1">Membrane</location>
        <topology evidence="1">Multi-pass membrane protein</topology>
    </subcellularLocation>
</comment>
<feature type="transmembrane region" description="Helical" evidence="10">
    <location>
        <begin position="519"/>
        <end position="537"/>
    </location>
</feature>
<name>A0AA39IRH0_9BILA</name>
<evidence type="ECO:0000256" key="2">
    <source>
        <dbReference type="ARBA" id="ARBA00022679"/>
    </source>
</evidence>
<feature type="transmembrane region" description="Helical" evidence="10">
    <location>
        <begin position="495"/>
        <end position="512"/>
    </location>
</feature>
<dbReference type="InterPro" id="IPR011016">
    <property type="entry name" value="Znf_RING-CH"/>
</dbReference>
<keyword evidence="7" id="KW-0862">Zinc</keyword>
<evidence type="ECO:0000259" key="11">
    <source>
        <dbReference type="PROSITE" id="PS51292"/>
    </source>
</evidence>
<feature type="transmembrane region" description="Helical" evidence="10">
    <location>
        <begin position="411"/>
        <end position="433"/>
    </location>
</feature>
<organism evidence="12 13">
    <name type="scientific">Steinernema hermaphroditum</name>
    <dbReference type="NCBI Taxonomy" id="289476"/>
    <lineage>
        <taxon>Eukaryota</taxon>
        <taxon>Metazoa</taxon>
        <taxon>Ecdysozoa</taxon>
        <taxon>Nematoda</taxon>
        <taxon>Chromadorea</taxon>
        <taxon>Rhabditida</taxon>
        <taxon>Tylenchina</taxon>
        <taxon>Panagrolaimomorpha</taxon>
        <taxon>Strongyloidoidea</taxon>
        <taxon>Steinernematidae</taxon>
        <taxon>Steinernema</taxon>
    </lineage>
</organism>
<keyword evidence="6" id="KW-0833">Ubl conjugation pathway</keyword>
<dbReference type="PANTHER" id="PTHR46065:SF3">
    <property type="entry name" value="FI20425P1"/>
    <property type="match status" value="1"/>
</dbReference>
<dbReference type="PANTHER" id="PTHR46065">
    <property type="entry name" value="E3 UBIQUITIN-PROTEIN LIGASE MARCH 2/3 FAMILY MEMBER"/>
    <property type="match status" value="1"/>
</dbReference>
<dbReference type="AlphaFoldDB" id="A0AA39IRH0"/>
<comment type="caution">
    <text evidence="12">The sequence shown here is derived from an EMBL/GenBank/DDBJ whole genome shotgun (WGS) entry which is preliminary data.</text>
</comment>
<gene>
    <name evidence="12" type="ORF">QR680_011204</name>
</gene>
<evidence type="ECO:0000313" key="12">
    <source>
        <dbReference type="EMBL" id="KAK0429115.1"/>
    </source>
</evidence>
<dbReference type="GO" id="GO:0016020">
    <property type="term" value="C:membrane"/>
    <property type="evidence" value="ECO:0007669"/>
    <property type="project" value="UniProtKB-SubCell"/>
</dbReference>
<feature type="transmembrane region" description="Helical" evidence="10">
    <location>
        <begin position="572"/>
        <end position="594"/>
    </location>
</feature>
<evidence type="ECO:0000256" key="3">
    <source>
        <dbReference type="ARBA" id="ARBA00022692"/>
    </source>
</evidence>
<evidence type="ECO:0000313" key="13">
    <source>
        <dbReference type="Proteomes" id="UP001175271"/>
    </source>
</evidence>
<dbReference type="GO" id="GO:0004842">
    <property type="term" value="F:ubiquitin-protein transferase activity"/>
    <property type="evidence" value="ECO:0007669"/>
    <property type="project" value="TreeGrafter"/>
</dbReference>
<evidence type="ECO:0000256" key="10">
    <source>
        <dbReference type="SAM" id="Phobius"/>
    </source>
</evidence>
<feature type="transmembrane region" description="Helical" evidence="10">
    <location>
        <begin position="165"/>
        <end position="184"/>
    </location>
</feature>
<dbReference type="Proteomes" id="UP001175271">
    <property type="component" value="Unassembled WGS sequence"/>
</dbReference>
<reference evidence="12" key="1">
    <citation type="submission" date="2023-06" db="EMBL/GenBank/DDBJ databases">
        <title>Genomic analysis of the entomopathogenic nematode Steinernema hermaphroditum.</title>
        <authorList>
            <person name="Schwarz E.M."/>
            <person name="Heppert J.K."/>
            <person name="Baniya A."/>
            <person name="Schwartz H.T."/>
            <person name="Tan C.-H."/>
            <person name="Antoshechkin I."/>
            <person name="Sternberg P.W."/>
            <person name="Goodrich-Blair H."/>
            <person name="Dillman A.R."/>
        </authorList>
    </citation>
    <scope>NUCLEOTIDE SEQUENCE</scope>
    <source>
        <strain evidence="12">PS9179</strain>
        <tissue evidence="12">Whole animal</tissue>
    </source>
</reference>
<keyword evidence="2" id="KW-0808">Transferase</keyword>
<accession>A0AA39IRH0</accession>
<dbReference type="InterPro" id="IPR013083">
    <property type="entry name" value="Znf_RING/FYVE/PHD"/>
</dbReference>
<evidence type="ECO:0000256" key="8">
    <source>
        <dbReference type="ARBA" id="ARBA00022989"/>
    </source>
</evidence>
<keyword evidence="13" id="KW-1185">Reference proteome</keyword>
<dbReference type="GO" id="GO:0016567">
    <property type="term" value="P:protein ubiquitination"/>
    <property type="evidence" value="ECO:0007669"/>
    <property type="project" value="TreeGrafter"/>
</dbReference>
<dbReference type="Gene3D" id="3.30.40.10">
    <property type="entry name" value="Zinc/RING finger domain, C3HC4 (zinc finger)"/>
    <property type="match status" value="1"/>
</dbReference>
<dbReference type="SUPFAM" id="SSF57850">
    <property type="entry name" value="RING/U-box"/>
    <property type="match status" value="1"/>
</dbReference>
<dbReference type="SMART" id="SM00744">
    <property type="entry name" value="RINGv"/>
    <property type="match status" value="1"/>
</dbReference>
<feature type="transmembrane region" description="Helical" evidence="10">
    <location>
        <begin position="99"/>
        <end position="119"/>
    </location>
</feature>
<dbReference type="PROSITE" id="PS51292">
    <property type="entry name" value="ZF_RING_CH"/>
    <property type="match status" value="1"/>
</dbReference>
<protein>
    <recommendedName>
        <fullName evidence="11">RING-CH-type domain-containing protein</fullName>
    </recommendedName>
</protein>